<name>A0A327QLZ3_9BACT</name>
<evidence type="ECO:0000256" key="1">
    <source>
        <dbReference type="ARBA" id="ARBA00004651"/>
    </source>
</evidence>
<evidence type="ECO:0000313" key="9">
    <source>
        <dbReference type="EMBL" id="RAJ05350.1"/>
    </source>
</evidence>
<keyword evidence="5 6" id="KW-0472">Membrane</keyword>
<evidence type="ECO:0000259" key="7">
    <source>
        <dbReference type="Pfam" id="PF02687"/>
    </source>
</evidence>
<evidence type="ECO:0000256" key="3">
    <source>
        <dbReference type="ARBA" id="ARBA00022692"/>
    </source>
</evidence>
<feature type="domain" description="ABC3 transporter permease C-terminal" evidence="7">
    <location>
        <begin position="286"/>
        <end position="401"/>
    </location>
</feature>
<feature type="domain" description="MacB-like periplasmic core" evidence="8">
    <location>
        <begin position="429"/>
        <end position="588"/>
    </location>
</feature>
<organism evidence="9 10">
    <name type="scientific">Chitinophaga skermanii</name>
    <dbReference type="NCBI Taxonomy" id="331697"/>
    <lineage>
        <taxon>Bacteria</taxon>
        <taxon>Pseudomonadati</taxon>
        <taxon>Bacteroidota</taxon>
        <taxon>Chitinophagia</taxon>
        <taxon>Chitinophagales</taxon>
        <taxon>Chitinophagaceae</taxon>
        <taxon>Chitinophaga</taxon>
    </lineage>
</organism>
<dbReference type="Pfam" id="PF02687">
    <property type="entry name" value="FtsX"/>
    <property type="match status" value="2"/>
</dbReference>
<dbReference type="OrthoDB" id="5933722at2"/>
<evidence type="ECO:0000256" key="2">
    <source>
        <dbReference type="ARBA" id="ARBA00022475"/>
    </source>
</evidence>
<feature type="transmembrane region" description="Helical" evidence="6">
    <location>
        <begin position="369"/>
        <end position="396"/>
    </location>
</feature>
<feature type="domain" description="MacB-like periplasmic core" evidence="8">
    <location>
        <begin position="21"/>
        <end position="241"/>
    </location>
</feature>
<dbReference type="GO" id="GO:0005886">
    <property type="term" value="C:plasma membrane"/>
    <property type="evidence" value="ECO:0007669"/>
    <property type="project" value="UniProtKB-SubCell"/>
</dbReference>
<feature type="transmembrane region" description="Helical" evidence="6">
    <location>
        <begin position="336"/>
        <end position="357"/>
    </location>
</feature>
<evidence type="ECO:0000256" key="4">
    <source>
        <dbReference type="ARBA" id="ARBA00022989"/>
    </source>
</evidence>
<sequence length="785" mass="88488">MWLHQLRILYRNILRFKSTFIINLLGLSAGLACAILIFMWVNDELHVDKYFSNQSQLYALRGIHQQSNNITTTENTPALLGESIVKDVPGIAAYTTVIPPQVLPPYTFGYENESIKGEMGYADKHFFRVFPYKMLYGDPTTALSDINKMVISESIAKRFFKDPAAAIGKTLSWEHERPFIVAGVFEDMPSNATDHYEFIIPTEVYYSLPSSYINWDNHNGRTYLELEKGVDPAAFQVKIKDYIKTKLPSSLVTLRLVPYAERYLYDHYENGVVVGGRIEYVRLFSIIAIFIVVIACINFMNLTTAKASRRMKEIGVKKAVGASKQSLVFQYLGESMFMAFLSLLFALVIVYCCLPTFNNITGKSLTFAFSWQLVGVLLGITCITGLLAGSYPALYLSNFNPVIVLKGKFISGFGEMWARKGLVVFQFTLSVILIVAVMVVYKQIEFIQHKHLGYNRDNVLYVKAEGRVKKDINPFLEQVRRIPGITYAGGSSGSLIGQYGSTIGISWPGKGADETIKFAQQGVTYDVTEALEMKIIEGRTFSRAFATDTTGVVLNETAVKAMRLQQPLGTKITFWGEEKTVIGVVKNFNYETLHQDVQPWIFRYDDQRPGIVLFKIQAGQEKATIARLEQFYKTYNPGFSFDYRFLDSDFAAQYTSETQVGMLSRYFAALAVFISCLGLFGLSAFTAERRMKEIGIRKILGANSSSIILLLSSEFTKLVLIAVCIALPLSYWFVKNWLNEFAYQISLSPIYFLIAGVLAIIITWLTVGFQSWKAARINPTKSLKI</sequence>
<dbReference type="AlphaFoldDB" id="A0A327QLZ3"/>
<dbReference type="Proteomes" id="UP000249547">
    <property type="component" value="Unassembled WGS sequence"/>
</dbReference>
<evidence type="ECO:0000259" key="8">
    <source>
        <dbReference type="Pfam" id="PF12704"/>
    </source>
</evidence>
<comment type="caution">
    <text evidence="9">The sequence shown here is derived from an EMBL/GenBank/DDBJ whole genome shotgun (WGS) entry which is preliminary data.</text>
</comment>
<comment type="subcellular location">
    <subcellularLocation>
        <location evidence="1">Cell membrane</location>
        <topology evidence="1">Multi-pass membrane protein</topology>
    </subcellularLocation>
</comment>
<keyword evidence="4 6" id="KW-1133">Transmembrane helix</keyword>
<feature type="transmembrane region" description="Helical" evidence="6">
    <location>
        <begin position="417"/>
        <end position="441"/>
    </location>
</feature>
<evidence type="ECO:0000256" key="6">
    <source>
        <dbReference type="SAM" id="Phobius"/>
    </source>
</evidence>
<dbReference type="PANTHER" id="PTHR30572">
    <property type="entry name" value="MEMBRANE COMPONENT OF TRANSPORTER-RELATED"/>
    <property type="match status" value="1"/>
</dbReference>
<dbReference type="Pfam" id="PF12704">
    <property type="entry name" value="MacB_PCD"/>
    <property type="match status" value="2"/>
</dbReference>
<feature type="transmembrane region" description="Helical" evidence="6">
    <location>
        <begin position="20"/>
        <end position="41"/>
    </location>
</feature>
<keyword evidence="3 6" id="KW-0812">Transmembrane</keyword>
<feature type="domain" description="ABC3 transporter permease C-terminal" evidence="7">
    <location>
        <begin position="667"/>
        <end position="779"/>
    </location>
</feature>
<dbReference type="PROSITE" id="PS51257">
    <property type="entry name" value="PROKAR_LIPOPROTEIN"/>
    <property type="match status" value="1"/>
</dbReference>
<dbReference type="GO" id="GO:0022857">
    <property type="term" value="F:transmembrane transporter activity"/>
    <property type="evidence" value="ECO:0007669"/>
    <property type="project" value="TreeGrafter"/>
</dbReference>
<dbReference type="InterPro" id="IPR003838">
    <property type="entry name" value="ABC3_permease_C"/>
</dbReference>
<reference evidence="9 10" key="1">
    <citation type="submission" date="2018-06" db="EMBL/GenBank/DDBJ databases">
        <title>Genomic Encyclopedia of Archaeal and Bacterial Type Strains, Phase II (KMG-II): from individual species to whole genera.</title>
        <authorList>
            <person name="Goeker M."/>
        </authorList>
    </citation>
    <scope>NUCLEOTIDE SEQUENCE [LARGE SCALE GENOMIC DNA]</scope>
    <source>
        <strain evidence="9 10">DSM 23857</strain>
    </source>
</reference>
<evidence type="ECO:0000313" key="10">
    <source>
        <dbReference type="Proteomes" id="UP000249547"/>
    </source>
</evidence>
<keyword evidence="10" id="KW-1185">Reference proteome</keyword>
<feature type="transmembrane region" description="Helical" evidence="6">
    <location>
        <begin position="280"/>
        <end position="302"/>
    </location>
</feature>
<feature type="transmembrane region" description="Helical" evidence="6">
    <location>
        <begin position="708"/>
        <end position="733"/>
    </location>
</feature>
<feature type="transmembrane region" description="Helical" evidence="6">
    <location>
        <begin position="745"/>
        <end position="767"/>
    </location>
</feature>
<dbReference type="PANTHER" id="PTHR30572:SF18">
    <property type="entry name" value="ABC-TYPE MACROLIDE FAMILY EXPORT SYSTEM PERMEASE COMPONENT 2"/>
    <property type="match status" value="1"/>
</dbReference>
<dbReference type="EMBL" id="QLLL01000004">
    <property type="protein sequence ID" value="RAJ05350.1"/>
    <property type="molecule type" value="Genomic_DNA"/>
</dbReference>
<dbReference type="InterPro" id="IPR025857">
    <property type="entry name" value="MacB_PCD"/>
</dbReference>
<dbReference type="RefSeq" id="WP_111597945.1">
    <property type="nucleotide sequence ID" value="NZ_QLLL01000004.1"/>
</dbReference>
<protein>
    <submittedName>
        <fullName evidence="9">FtsX-like permease family protein</fullName>
    </submittedName>
</protein>
<proteinExistence type="predicted"/>
<gene>
    <name evidence="9" type="ORF">LX64_02507</name>
</gene>
<keyword evidence="2" id="KW-1003">Cell membrane</keyword>
<feature type="transmembrane region" description="Helical" evidence="6">
    <location>
        <begin position="666"/>
        <end position="687"/>
    </location>
</feature>
<dbReference type="InterPro" id="IPR050250">
    <property type="entry name" value="Macrolide_Exporter_MacB"/>
</dbReference>
<accession>A0A327QLZ3</accession>
<evidence type="ECO:0000256" key="5">
    <source>
        <dbReference type="ARBA" id="ARBA00023136"/>
    </source>
</evidence>